<organism evidence="1 2">
    <name type="scientific">Devosia nitrariae</name>
    <dbReference type="NCBI Taxonomy" id="2071872"/>
    <lineage>
        <taxon>Bacteria</taxon>
        <taxon>Pseudomonadati</taxon>
        <taxon>Pseudomonadota</taxon>
        <taxon>Alphaproteobacteria</taxon>
        <taxon>Hyphomicrobiales</taxon>
        <taxon>Devosiaceae</taxon>
        <taxon>Devosia</taxon>
    </lineage>
</organism>
<evidence type="ECO:0008006" key="3">
    <source>
        <dbReference type="Google" id="ProtNLM"/>
    </source>
</evidence>
<dbReference type="InterPro" id="IPR053165">
    <property type="entry name" value="HSI-I_assembly_Hcp1"/>
</dbReference>
<protein>
    <recommendedName>
        <fullName evidence="3">Type VI secretion system tube protein Hcp</fullName>
    </recommendedName>
</protein>
<evidence type="ECO:0000313" key="1">
    <source>
        <dbReference type="EMBL" id="GLQ58033.1"/>
    </source>
</evidence>
<dbReference type="PANTHER" id="PTHR36152">
    <property type="entry name" value="CYTOPLASMIC PROTEIN-RELATED"/>
    <property type="match status" value="1"/>
</dbReference>
<dbReference type="InterPro" id="IPR036624">
    <property type="entry name" value="Hcp1-lik_sf"/>
</dbReference>
<keyword evidence="2" id="KW-1185">Reference proteome</keyword>
<dbReference type="SUPFAM" id="SSF141452">
    <property type="entry name" value="Hcp1-like"/>
    <property type="match status" value="1"/>
</dbReference>
<dbReference type="RefSeq" id="WP_284343426.1">
    <property type="nucleotide sequence ID" value="NZ_BSNS01000028.1"/>
</dbReference>
<dbReference type="EMBL" id="BSNS01000028">
    <property type="protein sequence ID" value="GLQ58033.1"/>
    <property type="molecule type" value="Genomic_DNA"/>
</dbReference>
<accession>A0ABQ5WD33</accession>
<dbReference type="PANTHER" id="PTHR36152:SF5">
    <property type="entry name" value="PROTEIN HCP1"/>
    <property type="match status" value="1"/>
</dbReference>
<comment type="caution">
    <text evidence="1">The sequence shown here is derived from an EMBL/GenBank/DDBJ whole genome shotgun (WGS) entry which is preliminary data.</text>
</comment>
<dbReference type="Proteomes" id="UP001156691">
    <property type="component" value="Unassembled WGS sequence"/>
</dbReference>
<gene>
    <name evidence="1" type="ORF">GCM10010862_52920</name>
</gene>
<dbReference type="InterPro" id="IPR008514">
    <property type="entry name" value="T6SS_Hcp"/>
</dbReference>
<dbReference type="Pfam" id="PF05638">
    <property type="entry name" value="T6SS_HCP"/>
    <property type="match status" value="1"/>
</dbReference>
<reference evidence="2" key="1">
    <citation type="journal article" date="2019" name="Int. J. Syst. Evol. Microbiol.">
        <title>The Global Catalogue of Microorganisms (GCM) 10K type strain sequencing project: providing services to taxonomists for standard genome sequencing and annotation.</title>
        <authorList>
            <consortium name="The Broad Institute Genomics Platform"/>
            <consortium name="The Broad Institute Genome Sequencing Center for Infectious Disease"/>
            <person name="Wu L."/>
            <person name="Ma J."/>
        </authorList>
    </citation>
    <scope>NUCLEOTIDE SEQUENCE [LARGE SCALE GENOMIC DNA]</scope>
    <source>
        <strain evidence="2">NBRC 112416</strain>
    </source>
</reference>
<sequence length="161" mass="17120">MAVDTFLKLGDIKGESQADKHKDEIEVLSWSWGASQQGTFGSGGGGGAGKVTVSDLVFTKFMDKASPVLFLHCATGKHIPSAQLTLRKAGEEQLEYHKVILTDVLISSYQTGGSGGGDERPVDNVSLNFGKVELEFSPQNEKGTLDAAVKAGFDLKTSKKT</sequence>
<name>A0ABQ5WD33_9HYPH</name>
<proteinExistence type="predicted"/>
<evidence type="ECO:0000313" key="2">
    <source>
        <dbReference type="Proteomes" id="UP001156691"/>
    </source>
</evidence>
<dbReference type="Gene3D" id="2.30.110.20">
    <property type="entry name" value="Hcp1-like"/>
    <property type="match status" value="1"/>
</dbReference>